<dbReference type="EMBL" id="PIUM01000013">
    <property type="protein sequence ID" value="PKU24252.1"/>
    <property type="molecule type" value="Genomic_DNA"/>
</dbReference>
<dbReference type="Pfam" id="PF04339">
    <property type="entry name" value="FemAB_like"/>
    <property type="match status" value="1"/>
</dbReference>
<evidence type="ECO:0000313" key="1">
    <source>
        <dbReference type="EMBL" id="PKU24252.1"/>
    </source>
</evidence>
<dbReference type="RefSeq" id="WP_101251046.1">
    <property type="nucleotide sequence ID" value="NZ_PIUM01000013.1"/>
</dbReference>
<dbReference type="GO" id="GO:0016740">
    <property type="term" value="F:transferase activity"/>
    <property type="evidence" value="ECO:0007669"/>
    <property type="project" value="UniProtKB-KW"/>
</dbReference>
<dbReference type="SUPFAM" id="SSF55729">
    <property type="entry name" value="Acyl-CoA N-acyltransferases (Nat)"/>
    <property type="match status" value="1"/>
</dbReference>
<sequence>MPDGSDGVTVRSIRGIGEIAAADWDACAGPDNPFCAHAFLSAMEDSGSAATASGWSPRHLLIERPDGGVLACAPLYVKGHSYGEYVFDWAWADAWHKAGGRYYPKLQCAVPFTPVTGPRLLVHPAWRQRGLDAALAEAMTSLVDQAGLSSAHVTFSTQAEAEALAARGWLLRMGEQYHWTNQGYGGFDDFLGALSSRKRKSIRKERERASSLDVRIHTLTGDDLRPAHWEAFYRFYLDTIEKKWSNAYLTRDFFFRLGETMADRVVLIMAEKDGRWVAGALNLLGNDTLYGRNWGADGDFRYLHFEMCYYRAIDFAIANGLKKVEAGAQGEHKLSRGYMPIPTWSAHWIADPSFRRAVANFLGEERRRVSESIQELSEGGPYRHSDPCGE</sequence>
<gene>
    <name evidence="1" type="ORF">CWS72_12805</name>
</gene>
<dbReference type="InterPro" id="IPR007434">
    <property type="entry name" value="FemAB-like"/>
</dbReference>
<comment type="caution">
    <text evidence="1">The sequence shown here is derived from an EMBL/GenBank/DDBJ whole genome shotgun (WGS) entry which is preliminary data.</text>
</comment>
<dbReference type="PANTHER" id="PTHR47017">
    <property type="entry name" value="ACYL-COA"/>
    <property type="match status" value="1"/>
</dbReference>
<dbReference type="AlphaFoldDB" id="A0A2N3PV29"/>
<accession>A0A2N3PV29</accession>
<protein>
    <submittedName>
        <fullName evidence="1">GNAT family N-acetyltransferase</fullName>
    </submittedName>
</protein>
<dbReference type="InterPro" id="IPR016181">
    <property type="entry name" value="Acyl_CoA_acyltransferase"/>
</dbReference>
<dbReference type="Proteomes" id="UP000233293">
    <property type="component" value="Unassembled WGS sequence"/>
</dbReference>
<keyword evidence="2" id="KW-1185">Reference proteome</keyword>
<dbReference type="OrthoDB" id="9776898at2"/>
<reference evidence="2" key="1">
    <citation type="submission" date="2017-12" db="EMBL/GenBank/DDBJ databases">
        <title>Draft genome sequence of Telmatospirillum siberiense 26-4b1T, an acidotolerant peatland alphaproteobacterium potentially involved in sulfur cycling.</title>
        <authorList>
            <person name="Hausmann B."/>
            <person name="Pjevac P."/>
            <person name="Schreck K."/>
            <person name="Herbold C.W."/>
            <person name="Daims H."/>
            <person name="Wagner M."/>
            <person name="Pester M."/>
            <person name="Loy A."/>
        </authorList>
    </citation>
    <scope>NUCLEOTIDE SEQUENCE [LARGE SCALE GENOMIC DNA]</scope>
    <source>
        <strain evidence="2">26-4b1</strain>
    </source>
</reference>
<name>A0A2N3PV29_9PROT</name>
<dbReference type="Gene3D" id="3.40.630.30">
    <property type="match status" value="1"/>
</dbReference>
<keyword evidence="1" id="KW-0808">Transferase</keyword>
<proteinExistence type="predicted"/>
<dbReference type="PANTHER" id="PTHR47017:SF1">
    <property type="entry name" value="ACYL-COA"/>
    <property type="match status" value="1"/>
</dbReference>
<evidence type="ECO:0000313" key="2">
    <source>
        <dbReference type="Proteomes" id="UP000233293"/>
    </source>
</evidence>
<organism evidence="1 2">
    <name type="scientific">Telmatospirillum siberiense</name>
    <dbReference type="NCBI Taxonomy" id="382514"/>
    <lineage>
        <taxon>Bacteria</taxon>
        <taxon>Pseudomonadati</taxon>
        <taxon>Pseudomonadota</taxon>
        <taxon>Alphaproteobacteria</taxon>
        <taxon>Rhodospirillales</taxon>
        <taxon>Rhodospirillaceae</taxon>
        <taxon>Telmatospirillum</taxon>
    </lineage>
</organism>